<organism evidence="8 9">
    <name type="scientific">Polynucleobacter wuianus</name>
    <dbReference type="NCBI Taxonomy" id="1743168"/>
    <lineage>
        <taxon>Bacteria</taxon>
        <taxon>Pseudomonadati</taxon>
        <taxon>Pseudomonadota</taxon>
        <taxon>Betaproteobacteria</taxon>
        <taxon>Burkholderiales</taxon>
        <taxon>Burkholderiaceae</taxon>
        <taxon>Polynucleobacter</taxon>
    </lineage>
</organism>
<dbReference type="EC" id="3.1.-.-" evidence="7"/>
<evidence type="ECO:0000256" key="5">
    <source>
        <dbReference type="ARBA" id="ARBA00022801"/>
    </source>
</evidence>
<dbReference type="GO" id="GO:0004521">
    <property type="term" value="F:RNA endonuclease activity"/>
    <property type="evidence" value="ECO:0007669"/>
    <property type="project" value="UniProtKB-UniRule"/>
</dbReference>
<comment type="subcellular location">
    <subcellularLocation>
        <location evidence="7">Cytoplasm</location>
    </subcellularLocation>
</comment>
<evidence type="ECO:0000256" key="3">
    <source>
        <dbReference type="ARBA" id="ARBA00022723"/>
    </source>
</evidence>
<evidence type="ECO:0000256" key="2">
    <source>
        <dbReference type="ARBA" id="ARBA00022722"/>
    </source>
</evidence>
<dbReference type="AlphaFoldDB" id="A0A191UHF5"/>
<dbReference type="InterPro" id="IPR020549">
    <property type="entry name" value="YbeY_CS"/>
</dbReference>
<accession>A0A191UHF5</accession>
<dbReference type="NCBIfam" id="TIGR00043">
    <property type="entry name" value="rRNA maturation RNase YbeY"/>
    <property type="match status" value="1"/>
</dbReference>
<evidence type="ECO:0000313" key="8">
    <source>
        <dbReference type="EMBL" id="ANJ00450.1"/>
    </source>
</evidence>
<name>A0A191UHF5_9BURK</name>
<dbReference type="PANTHER" id="PTHR46986">
    <property type="entry name" value="ENDORIBONUCLEASE YBEY, CHLOROPLASTIC"/>
    <property type="match status" value="1"/>
</dbReference>
<keyword evidence="7" id="KW-0698">rRNA processing</keyword>
<keyword evidence="5 7" id="KW-0378">Hydrolase</keyword>
<evidence type="ECO:0000256" key="4">
    <source>
        <dbReference type="ARBA" id="ARBA00022759"/>
    </source>
</evidence>
<sequence length="159" mass="17774">MQTKAKIGNPKLLVDIQTASPAIEASLNKVASSMLIKKWVKASVQSEGLLTLRFVNRSEGKKLNHAFRKKDYATNVLTFPYELSKKNVVADIIFCLPVVQKEAKEQGKTLKAHLAHLIVHGCLHAQGYDHEHGKDAKKMEALEVRLLKELGFTNPYLVN</sequence>
<keyword evidence="7" id="KW-0963">Cytoplasm</keyword>
<comment type="similarity">
    <text evidence="1 7">Belongs to the endoribonuclease YbeY family.</text>
</comment>
<dbReference type="EMBL" id="CP015922">
    <property type="protein sequence ID" value="ANJ00450.1"/>
    <property type="molecule type" value="Genomic_DNA"/>
</dbReference>
<evidence type="ECO:0000256" key="1">
    <source>
        <dbReference type="ARBA" id="ARBA00010875"/>
    </source>
</evidence>
<dbReference type="Gene3D" id="3.40.390.30">
    <property type="entry name" value="Metalloproteases ('zincins'), catalytic domain"/>
    <property type="match status" value="1"/>
</dbReference>
<dbReference type="HAMAP" id="MF_00009">
    <property type="entry name" value="Endoribonucl_YbeY"/>
    <property type="match status" value="1"/>
</dbReference>
<dbReference type="PROSITE" id="PS01306">
    <property type="entry name" value="UPF0054"/>
    <property type="match status" value="1"/>
</dbReference>
<keyword evidence="2 7" id="KW-0540">Nuclease</keyword>
<dbReference type="GO" id="GO:0005737">
    <property type="term" value="C:cytoplasm"/>
    <property type="evidence" value="ECO:0007669"/>
    <property type="project" value="UniProtKB-SubCell"/>
</dbReference>
<dbReference type="Proteomes" id="UP000078463">
    <property type="component" value="Chromosome"/>
</dbReference>
<evidence type="ECO:0000256" key="7">
    <source>
        <dbReference type="HAMAP-Rule" id="MF_00009"/>
    </source>
</evidence>
<dbReference type="Pfam" id="PF02130">
    <property type="entry name" value="YbeY"/>
    <property type="match status" value="1"/>
</dbReference>
<keyword evidence="9" id="KW-1185">Reference proteome</keyword>
<dbReference type="GO" id="GO:0004222">
    <property type="term" value="F:metalloendopeptidase activity"/>
    <property type="evidence" value="ECO:0007669"/>
    <property type="project" value="InterPro"/>
</dbReference>
<evidence type="ECO:0000313" key="9">
    <source>
        <dbReference type="Proteomes" id="UP000078463"/>
    </source>
</evidence>
<evidence type="ECO:0000256" key="6">
    <source>
        <dbReference type="ARBA" id="ARBA00022833"/>
    </source>
</evidence>
<feature type="binding site" evidence="7">
    <location>
        <position position="130"/>
    </location>
    <ligand>
        <name>Zn(2+)</name>
        <dbReference type="ChEBI" id="CHEBI:29105"/>
        <note>catalytic</note>
    </ligand>
</feature>
<protein>
    <recommendedName>
        <fullName evidence="7">Endoribonuclease YbeY</fullName>
        <ecNumber evidence="7">3.1.-.-</ecNumber>
    </recommendedName>
</protein>
<dbReference type="GO" id="GO:0006364">
    <property type="term" value="P:rRNA processing"/>
    <property type="evidence" value="ECO:0007669"/>
    <property type="project" value="UniProtKB-UniRule"/>
</dbReference>
<dbReference type="PANTHER" id="PTHR46986:SF1">
    <property type="entry name" value="ENDORIBONUCLEASE YBEY, CHLOROPLASTIC"/>
    <property type="match status" value="1"/>
</dbReference>
<dbReference type="InterPro" id="IPR023091">
    <property type="entry name" value="MetalPrtase_cat_dom_sf_prd"/>
</dbReference>
<reference evidence="9" key="1">
    <citation type="submission" date="2016-05" db="EMBL/GenBank/DDBJ databases">
        <title>Polynucleobacter sp. QLW-P1FAT50C-4 genome.</title>
        <authorList>
            <person name="Hahn M.W."/>
        </authorList>
    </citation>
    <scope>NUCLEOTIDE SEQUENCE [LARGE SCALE GENOMIC DNA]</scope>
    <source>
        <strain evidence="9">QLW-P1FAT50C-4</strain>
    </source>
</reference>
<dbReference type="STRING" id="1743168.A8O14_10405"/>
<keyword evidence="7" id="KW-0690">Ribosome biogenesis</keyword>
<proteinExistence type="inferred from homology"/>
<dbReference type="OrthoDB" id="9807740at2"/>
<feature type="binding site" evidence="7">
    <location>
        <position position="120"/>
    </location>
    <ligand>
        <name>Zn(2+)</name>
        <dbReference type="ChEBI" id="CHEBI:29105"/>
        <note>catalytic</note>
    </ligand>
</feature>
<dbReference type="KEGG" id="pwu:A8O14_10405"/>
<keyword evidence="4 7" id="KW-0255">Endonuclease</keyword>
<dbReference type="SUPFAM" id="SSF55486">
    <property type="entry name" value="Metalloproteases ('zincins'), catalytic domain"/>
    <property type="match status" value="1"/>
</dbReference>
<dbReference type="InterPro" id="IPR002036">
    <property type="entry name" value="YbeY"/>
</dbReference>
<feature type="binding site" evidence="7">
    <location>
        <position position="124"/>
    </location>
    <ligand>
        <name>Zn(2+)</name>
        <dbReference type="ChEBI" id="CHEBI:29105"/>
        <note>catalytic</note>
    </ligand>
</feature>
<comment type="function">
    <text evidence="7">Single strand-specific metallo-endoribonuclease involved in late-stage 70S ribosome quality control and in maturation of the 3' terminus of the 16S rRNA.</text>
</comment>
<keyword evidence="3 7" id="KW-0479">Metal-binding</keyword>
<dbReference type="GO" id="GO:0008270">
    <property type="term" value="F:zinc ion binding"/>
    <property type="evidence" value="ECO:0007669"/>
    <property type="project" value="UniProtKB-UniRule"/>
</dbReference>
<gene>
    <name evidence="7" type="primary">ybeY</name>
    <name evidence="8" type="ORF">A8O14_10405</name>
</gene>
<keyword evidence="6 7" id="KW-0862">Zinc</keyword>
<comment type="cofactor">
    <cofactor evidence="7">
        <name>Zn(2+)</name>
        <dbReference type="ChEBI" id="CHEBI:29105"/>
    </cofactor>
    <text evidence="7">Binds 1 zinc ion.</text>
</comment>